<dbReference type="InterPro" id="IPR035990">
    <property type="entry name" value="TIM_sf"/>
</dbReference>
<dbReference type="EC" id="5.3.1.1" evidence="5"/>
<evidence type="ECO:0000256" key="10">
    <source>
        <dbReference type="ARBA" id="ARBA00031906"/>
    </source>
</evidence>
<keyword evidence="7" id="KW-0312">Gluconeogenesis</keyword>
<dbReference type="EMBL" id="JBICBT010000917">
    <property type="protein sequence ID" value="KAL3093080.1"/>
    <property type="molecule type" value="Genomic_DNA"/>
</dbReference>
<gene>
    <name evidence="11" type="ORF">niasHT_022530</name>
</gene>
<evidence type="ECO:0000256" key="4">
    <source>
        <dbReference type="ARBA" id="ARBA00011738"/>
    </source>
</evidence>
<accession>A0ABD2JR28</accession>
<keyword evidence="8" id="KW-0324">Glycolysis</keyword>
<evidence type="ECO:0000256" key="3">
    <source>
        <dbReference type="ARBA" id="ARBA00007422"/>
    </source>
</evidence>
<evidence type="ECO:0000256" key="2">
    <source>
        <dbReference type="ARBA" id="ARBA00004742"/>
    </source>
</evidence>
<dbReference type="Pfam" id="PF03121">
    <property type="entry name" value="Herpes_UL52"/>
    <property type="match status" value="1"/>
</dbReference>
<dbReference type="PROSITE" id="PS51440">
    <property type="entry name" value="TIM_2"/>
    <property type="match status" value="1"/>
</dbReference>
<dbReference type="InterPro" id="IPR020861">
    <property type="entry name" value="Triosephosphate_isomerase_AS"/>
</dbReference>
<dbReference type="PANTHER" id="PTHR21139">
    <property type="entry name" value="TRIOSEPHOSPHATE ISOMERASE"/>
    <property type="match status" value="1"/>
</dbReference>
<dbReference type="GO" id="GO:0006094">
    <property type="term" value="P:gluconeogenesis"/>
    <property type="evidence" value="ECO:0007669"/>
    <property type="project" value="UniProtKB-KW"/>
</dbReference>
<dbReference type="InterPro" id="IPR013785">
    <property type="entry name" value="Aldolase_TIM"/>
</dbReference>
<dbReference type="InterPro" id="IPR022896">
    <property type="entry name" value="TrioseP_Isoase_bac/euk"/>
</dbReference>
<evidence type="ECO:0000256" key="5">
    <source>
        <dbReference type="ARBA" id="ARBA00011940"/>
    </source>
</evidence>
<sequence length="777" mass="89328">MNGTFTSIAELVNLLNQSGGNSDVDIVVAPPAPFLHHVKQKLENGIQVAAQNCYKVAKGAFTGEISPEMVKDVGATYVILGHSERRHVFGEGDALIAEKAAHALATGLSVIYCIGEKLEEREAEKTKEVNFKQLEALLSVEKLIWPKIVIAYEPVWAIGTGKTATPEQAQEVHGWIRKFLSEKVSQEIAEKTRIIYGGSVTAENCKDLAAKQDIDGFLERTIGEGEENIDLGLLLIMETGPLKLLRKKFSIEWRQIEAIEKMKKKGSPNVRVFAFEDPSFKPGCRKFVVSELRNFYLWYRECPIRARHFYELIIERVPCRLYFDLEFNRALNRGIDSLAMMDDFLTICCDFLLRICHIKLHPKRDFLILDSSSEVKFSAHVIAHIRREDSSEATDSKGGQRHGEEMLFRDNVTLKLLIIHLCSIFEKEKRCIVSTGEQKTAYICDLSVYSRNRNFRLFQSSKCGKEQILRLADYCTFYDYYDRCKTNVGPKNAQIFLDSLITPFNFDTMQLIDIEKIEEIQRVEKELTTRHQFTIAADSDGKCQFDKDHRNLPCPAFESTSASVCSTNCSEAKTVELGGGPPPSPFPLLDQFMICKFRAFNPQAGIRVWRFIRTHWLGQNDEKMTNGDKKDAKHEFHLQYQLTNSRFCLNRGREHQNNNVYWVVDLRAFHFLQRCFDKIDCPNFSSPAFALSVEMCEYLRSQIQAVFHRFQIPKSQCVFLDNGFLSKRYRASTDSFNKSSEWVRKYGHLSFLELNIPCEEYDEDEENEVEIEQTERN</sequence>
<dbReference type="InterPro" id="IPR000652">
    <property type="entry name" value="Triosephosphate_isomerase"/>
</dbReference>
<comment type="subunit">
    <text evidence="4">Homodimer.</text>
</comment>
<evidence type="ECO:0000256" key="7">
    <source>
        <dbReference type="ARBA" id="ARBA00022432"/>
    </source>
</evidence>
<evidence type="ECO:0000313" key="12">
    <source>
        <dbReference type="Proteomes" id="UP001620626"/>
    </source>
</evidence>
<evidence type="ECO:0000256" key="6">
    <source>
        <dbReference type="ARBA" id="ARBA00019397"/>
    </source>
</evidence>
<dbReference type="Pfam" id="PF00121">
    <property type="entry name" value="TIM"/>
    <property type="match status" value="1"/>
</dbReference>
<dbReference type="CDD" id="cd00311">
    <property type="entry name" value="TIM"/>
    <property type="match status" value="1"/>
</dbReference>
<comment type="pathway">
    <text evidence="1">Carbohydrate degradation; glycolysis; D-glyceraldehyde 3-phosphate from glycerone phosphate: step 1/1.</text>
</comment>
<protein>
    <recommendedName>
        <fullName evidence="6">Triosephosphate isomerase</fullName>
        <ecNumber evidence="5">5.3.1.1</ecNumber>
    </recommendedName>
    <alternativeName>
        <fullName evidence="10">Triose-phosphate isomerase</fullName>
    </alternativeName>
</protein>
<organism evidence="11 12">
    <name type="scientific">Heterodera trifolii</name>
    <dbReference type="NCBI Taxonomy" id="157864"/>
    <lineage>
        <taxon>Eukaryota</taxon>
        <taxon>Metazoa</taxon>
        <taxon>Ecdysozoa</taxon>
        <taxon>Nematoda</taxon>
        <taxon>Chromadorea</taxon>
        <taxon>Rhabditida</taxon>
        <taxon>Tylenchina</taxon>
        <taxon>Tylenchomorpha</taxon>
        <taxon>Tylenchoidea</taxon>
        <taxon>Heteroderidae</taxon>
        <taxon>Heteroderinae</taxon>
        <taxon>Heterodera</taxon>
    </lineage>
</organism>
<reference evidence="11 12" key="1">
    <citation type="submission" date="2024-10" db="EMBL/GenBank/DDBJ databases">
        <authorList>
            <person name="Kim D."/>
        </authorList>
    </citation>
    <scope>NUCLEOTIDE SEQUENCE [LARGE SCALE GENOMIC DNA]</scope>
    <source>
        <strain evidence="11">BH-2024</strain>
    </source>
</reference>
<comment type="caution">
    <text evidence="11">The sequence shown here is derived from an EMBL/GenBank/DDBJ whole genome shotgun (WGS) entry which is preliminary data.</text>
</comment>
<dbReference type="GO" id="GO:0006096">
    <property type="term" value="P:glycolytic process"/>
    <property type="evidence" value="ECO:0007669"/>
    <property type="project" value="UniProtKB-KW"/>
</dbReference>
<evidence type="ECO:0000313" key="11">
    <source>
        <dbReference type="EMBL" id="KAL3093080.1"/>
    </source>
</evidence>
<dbReference type="SUPFAM" id="SSF51351">
    <property type="entry name" value="Triosephosphate isomerase (TIM)"/>
    <property type="match status" value="1"/>
</dbReference>
<keyword evidence="9" id="KW-0413">Isomerase</keyword>
<dbReference type="Proteomes" id="UP001620626">
    <property type="component" value="Unassembled WGS sequence"/>
</dbReference>
<evidence type="ECO:0000256" key="9">
    <source>
        <dbReference type="ARBA" id="ARBA00023235"/>
    </source>
</evidence>
<dbReference type="NCBIfam" id="TIGR00419">
    <property type="entry name" value="tim"/>
    <property type="match status" value="1"/>
</dbReference>
<evidence type="ECO:0000256" key="1">
    <source>
        <dbReference type="ARBA" id="ARBA00004680"/>
    </source>
</evidence>
<comment type="pathway">
    <text evidence="2">Carbohydrate biosynthesis; gluconeogenesis.</text>
</comment>
<dbReference type="AlphaFoldDB" id="A0ABD2JR28"/>
<dbReference type="PANTHER" id="PTHR21139:SF2">
    <property type="entry name" value="TRIOSEPHOSPHATE ISOMERASE"/>
    <property type="match status" value="1"/>
</dbReference>
<dbReference type="Gene3D" id="3.20.20.70">
    <property type="entry name" value="Aldolase class I"/>
    <property type="match status" value="1"/>
</dbReference>
<comment type="similarity">
    <text evidence="3">Belongs to the triosephosphate isomerase family.</text>
</comment>
<keyword evidence="12" id="KW-1185">Reference proteome</keyword>
<name>A0ABD2JR28_9BILA</name>
<dbReference type="FunFam" id="3.20.20.70:FF:000016">
    <property type="entry name" value="Triosephosphate isomerase"/>
    <property type="match status" value="1"/>
</dbReference>
<dbReference type="PROSITE" id="PS00171">
    <property type="entry name" value="TIM_1"/>
    <property type="match status" value="1"/>
</dbReference>
<dbReference type="GO" id="GO:0004807">
    <property type="term" value="F:triose-phosphate isomerase activity"/>
    <property type="evidence" value="ECO:0007669"/>
    <property type="project" value="UniProtKB-EC"/>
</dbReference>
<dbReference type="HAMAP" id="MF_00147_B">
    <property type="entry name" value="TIM_B"/>
    <property type="match status" value="1"/>
</dbReference>
<evidence type="ECO:0000256" key="8">
    <source>
        <dbReference type="ARBA" id="ARBA00023152"/>
    </source>
</evidence>
<proteinExistence type="inferred from homology"/>